<proteinExistence type="predicted"/>
<feature type="region of interest" description="Disordered" evidence="1">
    <location>
        <begin position="1"/>
        <end position="70"/>
    </location>
</feature>
<evidence type="ECO:0000313" key="2">
    <source>
        <dbReference type="EMBL" id="TDL15596.1"/>
    </source>
</evidence>
<evidence type="ECO:0000256" key="1">
    <source>
        <dbReference type="SAM" id="MobiDB-lite"/>
    </source>
</evidence>
<gene>
    <name evidence="2" type="ORF">BD410DRAFT_845099</name>
</gene>
<reference evidence="2 3" key="1">
    <citation type="submission" date="2018-06" db="EMBL/GenBank/DDBJ databases">
        <title>A transcriptomic atlas of mushroom development highlights an independent origin of complex multicellularity.</title>
        <authorList>
            <consortium name="DOE Joint Genome Institute"/>
            <person name="Krizsan K."/>
            <person name="Almasi E."/>
            <person name="Merenyi Z."/>
            <person name="Sahu N."/>
            <person name="Viragh M."/>
            <person name="Koszo T."/>
            <person name="Mondo S."/>
            <person name="Kiss B."/>
            <person name="Balint B."/>
            <person name="Kues U."/>
            <person name="Barry K."/>
            <person name="Hegedus J.C."/>
            <person name="Henrissat B."/>
            <person name="Johnson J."/>
            <person name="Lipzen A."/>
            <person name="Ohm R."/>
            <person name="Nagy I."/>
            <person name="Pangilinan J."/>
            <person name="Yan J."/>
            <person name="Xiong Y."/>
            <person name="Grigoriev I.V."/>
            <person name="Hibbett D.S."/>
            <person name="Nagy L.G."/>
        </authorList>
    </citation>
    <scope>NUCLEOTIDE SEQUENCE [LARGE SCALE GENOMIC DNA]</scope>
    <source>
        <strain evidence="2 3">SZMC22713</strain>
    </source>
</reference>
<name>A0A4Y7PKM6_9AGAM</name>
<evidence type="ECO:0000313" key="3">
    <source>
        <dbReference type="Proteomes" id="UP000294933"/>
    </source>
</evidence>
<accession>A0A4Y7PKM6</accession>
<keyword evidence="3" id="KW-1185">Reference proteome</keyword>
<protein>
    <submittedName>
        <fullName evidence="2">Uncharacterized protein</fullName>
    </submittedName>
</protein>
<dbReference type="OrthoDB" id="3212410at2759"/>
<sequence>MRLEDEQTQRPVTPPGFRGIAQAMSPMKGKGKRKVDDGPELEGNSRRGIPFGTGRLTASGPVGAHPQGALRQTDEILPPLDTSDPETGLPVSPHWYRLPEPLIGRGTRLEFDVFKTDFFERRMLVSRKRTRNLGDFASSWRKAMMQEFQEHIPATELELAEEWE</sequence>
<dbReference type="EMBL" id="ML170270">
    <property type="protein sequence ID" value="TDL15596.1"/>
    <property type="molecule type" value="Genomic_DNA"/>
</dbReference>
<dbReference type="VEuPathDB" id="FungiDB:BD410DRAFT_845099"/>
<organism evidence="2 3">
    <name type="scientific">Rickenella mellea</name>
    <dbReference type="NCBI Taxonomy" id="50990"/>
    <lineage>
        <taxon>Eukaryota</taxon>
        <taxon>Fungi</taxon>
        <taxon>Dikarya</taxon>
        <taxon>Basidiomycota</taxon>
        <taxon>Agaricomycotina</taxon>
        <taxon>Agaricomycetes</taxon>
        <taxon>Hymenochaetales</taxon>
        <taxon>Rickenellaceae</taxon>
        <taxon>Rickenella</taxon>
    </lineage>
</organism>
<dbReference type="AlphaFoldDB" id="A0A4Y7PKM6"/>
<dbReference type="Proteomes" id="UP000294933">
    <property type="component" value="Unassembled WGS sequence"/>
</dbReference>